<organism evidence="10">
    <name type="scientific">marine sediment metagenome</name>
    <dbReference type="NCBI Taxonomy" id="412755"/>
    <lineage>
        <taxon>unclassified sequences</taxon>
        <taxon>metagenomes</taxon>
        <taxon>ecological metagenomes</taxon>
    </lineage>
</organism>
<dbReference type="GO" id="GO:0008295">
    <property type="term" value="P:spermidine biosynthetic process"/>
    <property type="evidence" value="ECO:0007669"/>
    <property type="project" value="InterPro"/>
</dbReference>
<gene>
    <name evidence="10" type="ORF">LCGC14_2564090</name>
</gene>
<dbReference type="InterPro" id="IPR016067">
    <property type="entry name" value="S-AdoMet_deCO2ase_core"/>
</dbReference>
<feature type="region of interest" description="Disordered" evidence="9">
    <location>
        <begin position="94"/>
        <end position="118"/>
    </location>
</feature>
<evidence type="ECO:0000256" key="3">
    <source>
        <dbReference type="ARBA" id="ARBA00022813"/>
    </source>
</evidence>
<proteinExistence type="predicted"/>
<evidence type="ECO:0000256" key="4">
    <source>
        <dbReference type="ARBA" id="ARBA00023115"/>
    </source>
</evidence>
<feature type="non-terminal residue" evidence="10">
    <location>
        <position position="1"/>
    </location>
</feature>
<keyword evidence="4" id="KW-0620">Polyamine biosynthesis</keyword>
<sequence length="118" mass="12445">VGGATVLRQQLINLPHPGLSKSDSPLGGTAWVGLDESHITLHWYTLEDSVRFALDAFTCGDHADPTAIVDHVLDNLLGCVGRVFHIGRFDGAGESSSGYRLGSKGEHALQPSKTGAVP</sequence>
<dbReference type="GO" id="GO:0004014">
    <property type="term" value="F:adenosylmethionine decarboxylase activity"/>
    <property type="evidence" value="ECO:0007669"/>
    <property type="project" value="InterPro"/>
</dbReference>
<dbReference type="Pfam" id="PF02675">
    <property type="entry name" value="AdoMet_dc"/>
    <property type="match status" value="1"/>
</dbReference>
<keyword evidence="7" id="KW-0704">Schiff base</keyword>
<evidence type="ECO:0000256" key="1">
    <source>
        <dbReference type="ARBA" id="ARBA00001928"/>
    </source>
</evidence>
<name>A0A0F9AJ22_9ZZZZ</name>
<evidence type="ECO:0000256" key="2">
    <source>
        <dbReference type="ARBA" id="ARBA00022793"/>
    </source>
</evidence>
<reference evidence="10" key="1">
    <citation type="journal article" date="2015" name="Nature">
        <title>Complex archaea that bridge the gap between prokaryotes and eukaryotes.</title>
        <authorList>
            <person name="Spang A."/>
            <person name="Saw J.H."/>
            <person name="Jorgensen S.L."/>
            <person name="Zaremba-Niedzwiedzka K."/>
            <person name="Martijn J."/>
            <person name="Lind A.E."/>
            <person name="van Eijk R."/>
            <person name="Schleper C."/>
            <person name="Guy L."/>
            <person name="Ettema T.J."/>
        </authorList>
    </citation>
    <scope>NUCLEOTIDE SEQUENCE</scope>
</reference>
<keyword evidence="6" id="KW-0456">Lyase</keyword>
<dbReference type="AlphaFoldDB" id="A0A0F9AJ22"/>
<keyword evidence="8" id="KW-0670">Pyruvate</keyword>
<protein>
    <recommendedName>
        <fullName evidence="11">S-adenosylmethionine decarboxylase proenzyme</fullName>
    </recommendedName>
</protein>
<dbReference type="SUPFAM" id="SSF56276">
    <property type="entry name" value="S-adenosylmethionine decarboxylase"/>
    <property type="match status" value="1"/>
</dbReference>
<comment type="caution">
    <text evidence="10">The sequence shown here is derived from an EMBL/GenBank/DDBJ whole genome shotgun (WGS) entry which is preliminary data.</text>
</comment>
<keyword evidence="5" id="KW-0865">Zymogen</keyword>
<evidence type="ECO:0000256" key="9">
    <source>
        <dbReference type="SAM" id="MobiDB-lite"/>
    </source>
</evidence>
<evidence type="ECO:0008006" key="11">
    <source>
        <dbReference type="Google" id="ProtNLM"/>
    </source>
</evidence>
<comment type="cofactor">
    <cofactor evidence="1">
        <name>pyruvate</name>
        <dbReference type="ChEBI" id="CHEBI:15361"/>
    </cofactor>
</comment>
<keyword evidence="2" id="KW-0210">Decarboxylase</keyword>
<evidence type="ECO:0000256" key="8">
    <source>
        <dbReference type="ARBA" id="ARBA00023317"/>
    </source>
</evidence>
<keyword evidence="3" id="KW-0068">Autocatalytic cleavage</keyword>
<evidence type="ECO:0000256" key="7">
    <source>
        <dbReference type="ARBA" id="ARBA00023270"/>
    </source>
</evidence>
<evidence type="ECO:0000256" key="5">
    <source>
        <dbReference type="ARBA" id="ARBA00023145"/>
    </source>
</evidence>
<evidence type="ECO:0000313" key="10">
    <source>
        <dbReference type="EMBL" id="KKL09619.1"/>
    </source>
</evidence>
<accession>A0A0F9AJ22</accession>
<evidence type="ECO:0000256" key="6">
    <source>
        <dbReference type="ARBA" id="ARBA00023239"/>
    </source>
</evidence>
<dbReference type="InterPro" id="IPR003826">
    <property type="entry name" value="AdoMetDC_fam_prok"/>
</dbReference>
<dbReference type="Gene3D" id="3.60.90.10">
    <property type="entry name" value="S-adenosylmethionine decarboxylase"/>
    <property type="match status" value="1"/>
</dbReference>
<dbReference type="EMBL" id="LAZR01042401">
    <property type="protein sequence ID" value="KKL09619.1"/>
    <property type="molecule type" value="Genomic_DNA"/>
</dbReference>